<keyword evidence="2" id="KW-1185">Reference proteome</keyword>
<reference evidence="1" key="2">
    <citation type="submission" date="2025-09" db="UniProtKB">
        <authorList>
            <consortium name="Ensembl"/>
        </authorList>
    </citation>
    <scope>IDENTIFICATION</scope>
</reference>
<name>A0A8C7WXM0_9TELE</name>
<evidence type="ECO:0000313" key="1">
    <source>
        <dbReference type="Ensembl" id="ENSOSIP00000004643.1"/>
    </source>
</evidence>
<dbReference type="Ensembl" id="ENSOSIT00000004962.1">
    <property type="protein sequence ID" value="ENSOSIP00000004643.1"/>
    <property type="gene ID" value="ENSOSIG00000003158.1"/>
</dbReference>
<sequence length="90" mass="10145">MRVLLQVLRDRVVSAPLRRHPRPRTPAAQSLANLIQVSQELPFLHPSEASVLNRICKLGSDYIRFTEFIEQHTGHVHQQVSLCPPAGESV</sequence>
<dbReference type="AlphaFoldDB" id="A0A8C7WXM0"/>
<accession>A0A8C7WXM0</accession>
<protein>
    <submittedName>
        <fullName evidence="1">Uncharacterized protein</fullName>
    </submittedName>
</protein>
<evidence type="ECO:0000313" key="2">
    <source>
        <dbReference type="Proteomes" id="UP000694383"/>
    </source>
</evidence>
<reference evidence="1" key="1">
    <citation type="submission" date="2025-08" db="UniProtKB">
        <authorList>
            <consortium name="Ensembl"/>
        </authorList>
    </citation>
    <scope>IDENTIFICATION</scope>
</reference>
<dbReference type="Proteomes" id="UP000694383">
    <property type="component" value="Unplaced"/>
</dbReference>
<organism evidence="1 2">
    <name type="scientific">Oryzias sinensis</name>
    <name type="common">Chinese medaka</name>
    <dbReference type="NCBI Taxonomy" id="183150"/>
    <lineage>
        <taxon>Eukaryota</taxon>
        <taxon>Metazoa</taxon>
        <taxon>Chordata</taxon>
        <taxon>Craniata</taxon>
        <taxon>Vertebrata</taxon>
        <taxon>Euteleostomi</taxon>
        <taxon>Actinopterygii</taxon>
        <taxon>Neopterygii</taxon>
        <taxon>Teleostei</taxon>
        <taxon>Neoteleostei</taxon>
        <taxon>Acanthomorphata</taxon>
        <taxon>Ovalentaria</taxon>
        <taxon>Atherinomorphae</taxon>
        <taxon>Beloniformes</taxon>
        <taxon>Adrianichthyidae</taxon>
        <taxon>Oryziinae</taxon>
        <taxon>Oryzias</taxon>
    </lineage>
</organism>
<proteinExistence type="predicted"/>
<dbReference type="GeneTree" id="ENSGT01150000287393"/>